<dbReference type="GO" id="GO:0006366">
    <property type="term" value="P:transcription by RNA polymerase II"/>
    <property type="evidence" value="ECO:0007669"/>
    <property type="project" value="TreeGrafter"/>
</dbReference>
<evidence type="ECO:0000256" key="2">
    <source>
        <dbReference type="ARBA" id="ARBA00022478"/>
    </source>
</evidence>
<comment type="subcellular location">
    <subcellularLocation>
        <location evidence="1">Nucleus</location>
    </subcellularLocation>
</comment>
<dbReference type="Proteomes" id="UP000007799">
    <property type="component" value="Unassembled WGS sequence"/>
</dbReference>
<dbReference type="GO" id="GO:0046983">
    <property type="term" value="F:protein dimerization activity"/>
    <property type="evidence" value="ECO:0007669"/>
    <property type="project" value="InterPro"/>
</dbReference>
<dbReference type="CDD" id="cd07031">
    <property type="entry name" value="RNAP_II_RPB3"/>
    <property type="match status" value="1"/>
</dbReference>
<dbReference type="GO" id="GO:0003899">
    <property type="term" value="F:DNA-directed RNA polymerase activity"/>
    <property type="evidence" value="ECO:0007669"/>
    <property type="project" value="InterPro"/>
</dbReference>
<dbReference type="SUPFAM" id="SSF55257">
    <property type="entry name" value="RBP11-like subunits of RNA polymerase"/>
    <property type="match status" value="1"/>
</dbReference>
<protein>
    <recommendedName>
        <fullName evidence="6">DNA-directed RNA polymerase II subunit RPB3</fullName>
    </recommendedName>
</protein>
<dbReference type="InterPro" id="IPR050518">
    <property type="entry name" value="Rpo3/RPB3_RNA_Pol_subunit"/>
</dbReference>
<dbReference type="FunFam" id="2.170.120.12:FF:000002">
    <property type="entry name" value="DNA-directed RNA polymerase II subunit RPB3"/>
    <property type="match status" value="1"/>
</dbReference>
<comment type="similarity">
    <text evidence="5">Belongs to the archaeal Rpo3/eukaryotic RPB3 RNA polymerase subunit family.</text>
</comment>
<dbReference type="SMART" id="SM00662">
    <property type="entry name" value="RPOLD"/>
    <property type="match status" value="1"/>
</dbReference>
<keyword evidence="9" id="KW-1185">Reference proteome</keyword>
<evidence type="ECO:0000313" key="9">
    <source>
        <dbReference type="Proteomes" id="UP000007799"/>
    </source>
</evidence>
<dbReference type="InterPro" id="IPR036603">
    <property type="entry name" value="RBP11-like"/>
</dbReference>
<evidence type="ECO:0000256" key="6">
    <source>
        <dbReference type="ARBA" id="ARBA00072506"/>
    </source>
</evidence>
<dbReference type="PANTHER" id="PTHR11800">
    <property type="entry name" value="DNA-DIRECTED RNA POLYMERASE"/>
    <property type="match status" value="1"/>
</dbReference>
<dbReference type="GO" id="GO:0003677">
    <property type="term" value="F:DNA binding"/>
    <property type="evidence" value="ECO:0007669"/>
    <property type="project" value="InterPro"/>
</dbReference>
<dbReference type="EMBL" id="GL832957">
    <property type="protein sequence ID" value="EGD78987.1"/>
    <property type="molecule type" value="Genomic_DNA"/>
</dbReference>
<dbReference type="RefSeq" id="XP_004997943.1">
    <property type="nucleotide sequence ID" value="XM_004997886.1"/>
</dbReference>
<keyword evidence="4" id="KW-0539">Nucleus</keyword>
<dbReference type="GO" id="GO:0005665">
    <property type="term" value="C:RNA polymerase II, core complex"/>
    <property type="evidence" value="ECO:0007669"/>
    <property type="project" value="TreeGrafter"/>
</dbReference>
<dbReference type="InterPro" id="IPR022842">
    <property type="entry name" value="RNAP_Rpo3/Rpb3/RPAC1"/>
</dbReference>
<dbReference type="InterPro" id="IPR001514">
    <property type="entry name" value="DNA-dir_RNA_pol_30-40kDasu_CS"/>
</dbReference>
<proteinExistence type="inferred from homology"/>
<dbReference type="InterPro" id="IPR011262">
    <property type="entry name" value="DNA-dir_RNA_pol_insert"/>
</dbReference>
<evidence type="ECO:0000259" key="7">
    <source>
        <dbReference type="SMART" id="SM00662"/>
    </source>
</evidence>
<dbReference type="eggNOG" id="KOG1522">
    <property type="taxonomic scope" value="Eukaryota"/>
</dbReference>
<gene>
    <name evidence="8" type="ORF">PTSG_01958</name>
</gene>
<dbReference type="AlphaFoldDB" id="F2TZG3"/>
<accession>F2TZG3</accession>
<dbReference type="InterPro" id="IPR036643">
    <property type="entry name" value="RNApol_insert_sf"/>
</dbReference>
<evidence type="ECO:0000256" key="4">
    <source>
        <dbReference type="ARBA" id="ARBA00023242"/>
    </source>
</evidence>
<dbReference type="Gene3D" id="3.30.1360.10">
    <property type="entry name" value="RNA polymerase, RBP11-like subunit"/>
    <property type="match status" value="1"/>
</dbReference>
<dbReference type="PROSITE" id="PS00446">
    <property type="entry name" value="RNA_POL_D_30KD"/>
    <property type="match status" value="1"/>
</dbReference>
<dbReference type="OrthoDB" id="270173at2759"/>
<keyword evidence="3" id="KW-0804">Transcription</keyword>
<dbReference type="InParanoid" id="F2TZG3"/>
<dbReference type="Pfam" id="PF01193">
    <property type="entry name" value="RNA_pol_L"/>
    <property type="match status" value="1"/>
</dbReference>
<sequence length="271" mass="30391">MASFNRDPQVRIMSLTDSEIKLQLSNADTALANSFRRSMIAEVPTLAIDDVHIEINTTVLHDEFIAHRLGLIPLTSERAAHFNYMRDCTCDAGCPNCVVKLELHVACRDAHQMEVTTEHLRSTLDGPDTSVVPVATAAERRDQSIQGNHIVICKIRQGQELKLTCYARKGVGKEHAKWIPTAAVAYEYDPDNALRHTFYEHPEMWPRSEYSQLTDDDKHEADYDPDGTADTFYMTVESTGAMPPEKICQSALESLFTKLVDLDNALEVLNA</sequence>
<dbReference type="Pfam" id="PF01000">
    <property type="entry name" value="RNA_pol_A_bac"/>
    <property type="match status" value="1"/>
</dbReference>
<evidence type="ECO:0000256" key="1">
    <source>
        <dbReference type="ARBA" id="ARBA00004123"/>
    </source>
</evidence>
<evidence type="ECO:0000256" key="3">
    <source>
        <dbReference type="ARBA" id="ARBA00023163"/>
    </source>
</evidence>
<dbReference type="Gene3D" id="2.170.120.12">
    <property type="entry name" value="DNA-directed RNA polymerase, insert domain"/>
    <property type="match status" value="1"/>
</dbReference>
<dbReference type="FunCoup" id="F2TZG3">
    <property type="interactions" value="1849"/>
</dbReference>
<dbReference type="HAMAP" id="MF_00320">
    <property type="entry name" value="RNApol_arch_Rpo3"/>
    <property type="match status" value="1"/>
</dbReference>
<dbReference type="STRING" id="946362.F2TZG3"/>
<keyword evidence="2 8" id="KW-0240">DNA-directed RNA polymerase</keyword>
<dbReference type="SUPFAM" id="SSF56553">
    <property type="entry name" value="Insert subdomain of RNA polymerase alpha subunit"/>
    <property type="match status" value="1"/>
</dbReference>
<organism evidence="9">
    <name type="scientific">Salpingoeca rosetta (strain ATCC 50818 / BSB-021)</name>
    <dbReference type="NCBI Taxonomy" id="946362"/>
    <lineage>
        <taxon>Eukaryota</taxon>
        <taxon>Choanoflagellata</taxon>
        <taxon>Craspedida</taxon>
        <taxon>Salpingoecidae</taxon>
        <taxon>Salpingoeca</taxon>
    </lineage>
</organism>
<evidence type="ECO:0000256" key="5">
    <source>
        <dbReference type="ARBA" id="ARBA00025804"/>
    </source>
</evidence>
<dbReference type="PANTHER" id="PTHR11800:SF2">
    <property type="entry name" value="DNA-DIRECTED RNA POLYMERASE II SUBUNIT RPB3"/>
    <property type="match status" value="1"/>
</dbReference>
<feature type="domain" description="DNA-directed RNA polymerase RpoA/D/Rpb3-type" evidence="7">
    <location>
        <begin position="19"/>
        <end position="265"/>
    </location>
</feature>
<name>F2TZG3_SALR5</name>
<evidence type="ECO:0000313" key="8">
    <source>
        <dbReference type="EMBL" id="EGD78987.1"/>
    </source>
</evidence>
<dbReference type="GeneID" id="16078539"/>
<dbReference type="InterPro" id="IPR011263">
    <property type="entry name" value="DNA-dir_RNA_pol_RpoA/D/Rpb3"/>
</dbReference>
<dbReference type="KEGG" id="sre:PTSG_01958"/>
<dbReference type="OMA" id="DETKFHF"/>
<reference evidence="8" key="1">
    <citation type="submission" date="2009-08" db="EMBL/GenBank/DDBJ databases">
        <title>Annotation of Salpingoeca rosetta.</title>
        <authorList>
            <consortium name="The Broad Institute Genome Sequencing Platform"/>
            <person name="Russ C."/>
            <person name="Cuomo C."/>
            <person name="Burger G."/>
            <person name="Gray M.W."/>
            <person name="Holland P.W.H."/>
            <person name="King N."/>
            <person name="Lang F.B.F."/>
            <person name="Roger A.J."/>
            <person name="Ruiz-Trillo I."/>
            <person name="Young S.K."/>
            <person name="Zeng Q."/>
            <person name="Gargeya S."/>
            <person name="Alvarado L."/>
            <person name="Berlin A."/>
            <person name="Chapman S.B."/>
            <person name="Chen Z."/>
            <person name="Freedman E."/>
            <person name="Gellesch M."/>
            <person name="Goldberg J."/>
            <person name="Griggs A."/>
            <person name="Gujja S."/>
            <person name="Heilman E."/>
            <person name="Heiman D."/>
            <person name="Howarth C."/>
            <person name="Mehta T."/>
            <person name="Neiman D."/>
            <person name="Pearson M."/>
            <person name="Roberts A."/>
            <person name="Saif S."/>
            <person name="Shea T."/>
            <person name="Shenoy N."/>
            <person name="Sisk P."/>
            <person name="Stolte C."/>
            <person name="Sykes S."/>
            <person name="White J."/>
            <person name="Yandava C."/>
            <person name="Haas B."/>
            <person name="Nusbaum C."/>
            <person name="Birren B."/>
        </authorList>
    </citation>
    <scope>NUCLEOTIDE SEQUENCE [LARGE SCALE GENOMIC DNA]</scope>
    <source>
        <strain evidence="8">ATCC 50818</strain>
    </source>
</reference>